<reference evidence="2" key="1">
    <citation type="submission" date="2022-03" db="EMBL/GenBank/DDBJ databases">
        <title>Draft Genome Sequence of Firmicute Strain S0AB, a Heterotrophic Iron/Sulfur-Oxidizing Extreme Acidophile.</title>
        <authorList>
            <person name="Vergara E."/>
            <person name="Pakostova E."/>
            <person name="Johnson D.B."/>
            <person name="Holmes D.S."/>
        </authorList>
    </citation>
    <scope>NUCLEOTIDE SEQUENCE</scope>
    <source>
        <strain evidence="2">S0AB</strain>
    </source>
</reference>
<dbReference type="InterPro" id="IPR047175">
    <property type="entry name" value="CotS-like"/>
</dbReference>
<dbReference type="GO" id="GO:0004674">
    <property type="term" value="F:protein serine/threonine kinase activity"/>
    <property type="evidence" value="ECO:0007669"/>
    <property type="project" value="UniProtKB-EC"/>
</dbReference>
<feature type="region of interest" description="Disordered" evidence="1">
    <location>
        <begin position="398"/>
        <end position="428"/>
    </location>
</feature>
<sequence>MRDFTVDDVKSVCEKYGIDVEVLREYEFYPRKASIVGGALRIMTERQVIYMKRVVVPTPMHVQAIFEAVEGLAARGARVLRFLRTKYGDPYVIHETGYYYALSQVTGRIPDFESPEEFIEAFATLAEWHASAKVNHGILYQPRRIDVTYEWSVARAKLEIYREYALDREEPTELDERFLAIREDVDQQIGVSLAKLLLIPYEQITQEAVSSGTLCHGSFVRKNLVKSKDGLFVLDHDHLYEGSQMLDLAHFLQRYGAQQSFDIDLCQRALAKYEAIRPISQKEWSLLEVLLSFPSAIIQVLQWYYEQRRDWDIEDFIDVFEDACDMDVARLALRRHLFGSIVEDEPSPIPLHDFFKKYGKQNIEFEASCVRDEEDLTNNHIFTTKSVVKKHLTANAESATRISPESAGLWRPTMNQPPSLGSTEKESD</sequence>
<dbReference type="Gene3D" id="3.90.1200.10">
    <property type="match status" value="1"/>
</dbReference>
<evidence type="ECO:0000313" key="3">
    <source>
        <dbReference type="Proteomes" id="UP001139263"/>
    </source>
</evidence>
<dbReference type="EC" id="2.7.11.1" evidence="2"/>
<dbReference type="RefSeq" id="WP_241713146.1">
    <property type="nucleotide sequence ID" value="NZ_JALBUF010000003.1"/>
</dbReference>
<proteinExistence type="predicted"/>
<name>A0A9X1V7X4_9BACL</name>
<organism evidence="2 3">
    <name type="scientific">Sulfoacidibacillus ferrooxidans</name>
    <dbReference type="NCBI Taxonomy" id="2005001"/>
    <lineage>
        <taxon>Bacteria</taxon>
        <taxon>Bacillati</taxon>
        <taxon>Bacillota</taxon>
        <taxon>Bacilli</taxon>
        <taxon>Bacillales</taxon>
        <taxon>Alicyclobacillaceae</taxon>
        <taxon>Sulfoacidibacillus</taxon>
    </lineage>
</organism>
<dbReference type="GO" id="GO:0042601">
    <property type="term" value="C:endospore-forming forespore"/>
    <property type="evidence" value="ECO:0007669"/>
    <property type="project" value="TreeGrafter"/>
</dbReference>
<dbReference type="InterPro" id="IPR011009">
    <property type="entry name" value="Kinase-like_dom_sf"/>
</dbReference>
<dbReference type="SUPFAM" id="SSF56112">
    <property type="entry name" value="Protein kinase-like (PK-like)"/>
    <property type="match status" value="1"/>
</dbReference>
<dbReference type="PANTHER" id="PTHR39179">
    <property type="entry name" value="SPORE COAT PROTEIN I"/>
    <property type="match status" value="1"/>
</dbReference>
<accession>A0A9X1V7X4</accession>
<feature type="compositionally biased region" description="Polar residues" evidence="1">
    <location>
        <begin position="413"/>
        <end position="422"/>
    </location>
</feature>
<dbReference type="AlphaFoldDB" id="A0A9X1V7X4"/>
<dbReference type="Proteomes" id="UP001139263">
    <property type="component" value="Unassembled WGS sequence"/>
</dbReference>
<evidence type="ECO:0000256" key="1">
    <source>
        <dbReference type="SAM" id="MobiDB-lite"/>
    </source>
</evidence>
<keyword evidence="2" id="KW-0808">Transferase</keyword>
<keyword evidence="3" id="KW-1185">Reference proteome</keyword>
<keyword evidence="2" id="KW-0418">Kinase</keyword>
<comment type="caution">
    <text evidence="2">The sequence shown here is derived from an EMBL/GenBank/DDBJ whole genome shotgun (WGS) entry which is preliminary data.</text>
</comment>
<gene>
    <name evidence="2" type="primary">srkA</name>
    <name evidence="2" type="ORF">MM817_01471</name>
</gene>
<protein>
    <submittedName>
        <fullName evidence="2">Stress response kinase A</fullName>
        <ecNumber evidence="2">2.7.11.1</ecNumber>
    </submittedName>
</protein>
<dbReference type="PANTHER" id="PTHR39179:SF1">
    <property type="entry name" value="SPORE COAT PROTEIN I"/>
    <property type="match status" value="1"/>
</dbReference>
<dbReference type="EMBL" id="JALBUF010000003">
    <property type="protein sequence ID" value="MCI0183201.1"/>
    <property type="molecule type" value="Genomic_DNA"/>
</dbReference>
<evidence type="ECO:0000313" key="2">
    <source>
        <dbReference type="EMBL" id="MCI0183201.1"/>
    </source>
</evidence>
<dbReference type="Gene3D" id="3.30.200.20">
    <property type="entry name" value="Phosphorylase Kinase, domain 1"/>
    <property type="match status" value="1"/>
</dbReference>